<dbReference type="InterPro" id="IPR050266">
    <property type="entry name" value="AB_hydrolase_sf"/>
</dbReference>
<dbReference type="InterPro" id="IPR000073">
    <property type="entry name" value="AB_hydrolase_1"/>
</dbReference>
<dbReference type="InterPro" id="IPR029058">
    <property type="entry name" value="AB_hydrolase_fold"/>
</dbReference>
<feature type="domain" description="AB hydrolase-1" evidence="1">
    <location>
        <begin position="46"/>
        <end position="147"/>
    </location>
</feature>
<dbReference type="OrthoDB" id="9799612at2"/>
<dbReference type="Proteomes" id="UP000251889">
    <property type="component" value="Unassembled WGS sequence"/>
</dbReference>
<reference evidence="2 3" key="1">
    <citation type="submission" date="2018-06" db="EMBL/GenBank/DDBJ databases">
        <title>Chryseolinea flavus sp. nov., a member of the phylum Bacteroidetes isolated from soil.</title>
        <authorList>
            <person name="Li Y."/>
            <person name="Wang J."/>
        </authorList>
    </citation>
    <scope>NUCLEOTIDE SEQUENCE [LARGE SCALE GENOMIC DNA]</scope>
    <source>
        <strain evidence="2 3">SDU1-6</strain>
    </source>
</reference>
<dbReference type="Gene3D" id="3.40.50.1820">
    <property type="entry name" value="alpha/beta hydrolase"/>
    <property type="match status" value="1"/>
</dbReference>
<proteinExistence type="predicted"/>
<organism evidence="2 3">
    <name type="scientific">Pseudochryseolinea flava</name>
    <dbReference type="NCBI Taxonomy" id="2059302"/>
    <lineage>
        <taxon>Bacteria</taxon>
        <taxon>Pseudomonadati</taxon>
        <taxon>Bacteroidota</taxon>
        <taxon>Cytophagia</taxon>
        <taxon>Cytophagales</taxon>
        <taxon>Fulvivirgaceae</taxon>
        <taxon>Pseudochryseolinea</taxon>
    </lineage>
</organism>
<comment type="caution">
    <text evidence="2">The sequence shown here is derived from an EMBL/GenBank/DDBJ whole genome shotgun (WGS) entry which is preliminary data.</text>
</comment>
<dbReference type="PANTHER" id="PTHR43798">
    <property type="entry name" value="MONOACYLGLYCEROL LIPASE"/>
    <property type="match status" value="1"/>
</dbReference>
<name>A0A364Y076_9BACT</name>
<accession>A0A364Y076</accession>
<gene>
    <name evidence="2" type="ORF">DQQ10_16020</name>
</gene>
<evidence type="ECO:0000313" key="2">
    <source>
        <dbReference type="EMBL" id="RAW00059.1"/>
    </source>
</evidence>
<dbReference type="RefSeq" id="WP_112747897.1">
    <property type="nucleotide sequence ID" value="NZ_QMFY01000008.1"/>
</dbReference>
<keyword evidence="3" id="KW-1185">Reference proteome</keyword>
<dbReference type="Pfam" id="PF00561">
    <property type="entry name" value="Abhydrolase_1"/>
    <property type="match status" value="1"/>
</dbReference>
<dbReference type="AlphaFoldDB" id="A0A364Y076"/>
<protein>
    <submittedName>
        <fullName evidence="2">Alpha/beta hydrolase</fullName>
    </submittedName>
</protein>
<dbReference type="SUPFAM" id="SSF53474">
    <property type="entry name" value="alpha/beta-Hydrolases"/>
    <property type="match status" value="1"/>
</dbReference>
<sequence>MKSIMTILFALSTTNGLLAQSADSSKYFKSFDGTQIHYQVKGDGFPILLVHGFVVNGESWKRTMLYKDLLASGYQVIVVDLRGNGKSDRPHHESAYLKDAEANDLMQLISFLKIKRYAVVGYSRGAIITSRLLVLDQRVTKAVLGGMGSAFTDPEWPRRLMFYRALSGEPVPELEGFIKYVKESGLDQRSLALMQYGQPSTSDAELSKNVKPVLVICGDKDEDNGSSEALFKMIPHAQYKRPPGDHNNTVRTAEFSNEVLTFLNEK</sequence>
<dbReference type="GO" id="GO:0016787">
    <property type="term" value="F:hydrolase activity"/>
    <property type="evidence" value="ECO:0007669"/>
    <property type="project" value="UniProtKB-KW"/>
</dbReference>
<keyword evidence="2" id="KW-0378">Hydrolase</keyword>
<evidence type="ECO:0000259" key="1">
    <source>
        <dbReference type="Pfam" id="PF00561"/>
    </source>
</evidence>
<evidence type="ECO:0000313" key="3">
    <source>
        <dbReference type="Proteomes" id="UP000251889"/>
    </source>
</evidence>
<dbReference type="EMBL" id="QMFY01000008">
    <property type="protein sequence ID" value="RAW00059.1"/>
    <property type="molecule type" value="Genomic_DNA"/>
</dbReference>